<dbReference type="AlphaFoldDB" id="A0A6J7G062"/>
<evidence type="ECO:0000256" key="1">
    <source>
        <dbReference type="SAM" id="MobiDB-lite"/>
    </source>
</evidence>
<proteinExistence type="predicted"/>
<protein>
    <submittedName>
        <fullName evidence="3">Unannotated protein</fullName>
    </submittedName>
</protein>
<gene>
    <name evidence="3" type="ORF">UFOPK3609_00293</name>
</gene>
<organism evidence="3">
    <name type="scientific">freshwater metagenome</name>
    <dbReference type="NCBI Taxonomy" id="449393"/>
    <lineage>
        <taxon>unclassified sequences</taxon>
        <taxon>metagenomes</taxon>
        <taxon>ecological metagenomes</taxon>
    </lineage>
</organism>
<feature type="transmembrane region" description="Helical" evidence="2">
    <location>
        <begin position="188"/>
        <end position="206"/>
    </location>
</feature>
<keyword evidence="2" id="KW-0812">Transmembrane</keyword>
<sequence>MAARVAAVLLGLVALLALAGPASAHVGDGRAGSDFDGRVLSVTPGIPGVTVRVLSFGDELEVVNPTGTELAVPGYSGEPYLRIGPDGVWRNRLSPATTINLDRYGRTPLPDDADPLAAPDWVQVSTEPAYTWHDHRTHWMSEGQLPPAVAADPTTDHVVFAWTVPMAYGSQDVAVAGELTWSPPPPSWLVWPVYALVLLAVALAGLRGPRPLAGALGVGAVASLWHALATPVPAVTAGSHTGALLSALLPALLVGAVSVLGIRAACRGRGGLTGVLAVVAGWLLLVQGLPDVDVLWTANVLATGPALLARAAVVVLLAGGIGLVVGGAVAARRSRTVDPSTDPSTGSSSGTPVPA</sequence>
<keyword evidence="2" id="KW-1133">Transmembrane helix</keyword>
<feature type="transmembrane region" description="Helical" evidence="2">
    <location>
        <begin position="272"/>
        <end position="289"/>
    </location>
</feature>
<evidence type="ECO:0000256" key="2">
    <source>
        <dbReference type="SAM" id="Phobius"/>
    </source>
</evidence>
<feature type="transmembrane region" description="Helical" evidence="2">
    <location>
        <begin position="213"/>
        <end position="232"/>
    </location>
</feature>
<feature type="region of interest" description="Disordered" evidence="1">
    <location>
        <begin position="334"/>
        <end position="355"/>
    </location>
</feature>
<accession>A0A6J7G062</accession>
<name>A0A6J7G062_9ZZZZ</name>
<keyword evidence="2" id="KW-0472">Membrane</keyword>
<dbReference type="EMBL" id="CAFBMQ010000023">
    <property type="protein sequence ID" value="CAB4901321.1"/>
    <property type="molecule type" value="Genomic_DNA"/>
</dbReference>
<reference evidence="3" key="1">
    <citation type="submission" date="2020-05" db="EMBL/GenBank/DDBJ databases">
        <authorList>
            <person name="Chiriac C."/>
            <person name="Salcher M."/>
            <person name="Ghai R."/>
            <person name="Kavagutti S V."/>
        </authorList>
    </citation>
    <scope>NUCLEOTIDE SEQUENCE</scope>
</reference>
<feature type="transmembrane region" description="Helical" evidence="2">
    <location>
        <begin position="244"/>
        <end position="265"/>
    </location>
</feature>
<feature type="transmembrane region" description="Helical" evidence="2">
    <location>
        <begin position="309"/>
        <end position="331"/>
    </location>
</feature>
<evidence type="ECO:0000313" key="3">
    <source>
        <dbReference type="EMBL" id="CAB4901321.1"/>
    </source>
</evidence>